<reference evidence="2" key="1">
    <citation type="journal article" date="2019" name="Int. J. Syst. Evol. Microbiol.">
        <title>The Global Catalogue of Microorganisms (GCM) 10K type strain sequencing project: providing services to taxonomists for standard genome sequencing and annotation.</title>
        <authorList>
            <consortium name="The Broad Institute Genomics Platform"/>
            <consortium name="The Broad Institute Genome Sequencing Center for Infectious Disease"/>
            <person name="Wu L."/>
            <person name="Ma J."/>
        </authorList>
    </citation>
    <scope>NUCLEOTIDE SEQUENCE [LARGE SCALE GENOMIC DNA]</scope>
    <source>
        <strain evidence="2">JCM 31696</strain>
    </source>
</reference>
<name>A0ABW3CRY2_9ACTN</name>
<proteinExistence type="predicted"/>
<protein>
    <recommendedName>
        <fullName evidence="3">Guanylate cyclase domain-containing protein</fullName>
    </recommendedName>
</protein>
<keyword evidence="2" id="KW-1185">Reference proteome</keyword>
<dbReference type="InterPro" id="IPR029787">
    <property type="entry name" value="Nucleotide_cyclase"/>
</dbReference>
<dbReference type="Proteomes" id="UP001597083">
    <property type="component" value="Unassembled WGS sequence"/>
</dbReference>
<evidence type="ECO:0000313" key="1">
    <source>
        <dbReference type="EMBL" id="MFD0857186.1"/>
    </source>
</evidence>
<gene>
    <name evidence="1" type="ORF">ACFQ07_33595</name>
</gene>
<accession>A0ABW3CRY2</accession>
<dbReference type="EMBL" id="JBHTIR010004379">
    <property type="protein sequence ID" value="MFD0857186.1"/>
    <property type="molecule type" value="Genomic_DNA"/>
</dbReference>
<dbReference type="Gene3D" id="3.30.70.1230">
    <property type="entry name" value="Nucleotide cyclase"/>
    <property type="match status" value="1"/>
</dbReference>
<comment type="caution">
    <text evidence="1">The sequence shown here is derived from an EMBL/GenBank/DDBJ whole genome shotgun (WGS) entry which is preliminary data.</text>
</comment>
<organism evidence="1 2">
    <name type="scientific">Actinomadura adrarensis</name>
    <dbReference type="NCBI Taxonomy" id="1819600"/>
    <lineage>
        <taxon>Bacteria</taxon>
        <taxon>Bacillati</taxon>
        <taxon>Actinomycetota</taxon>
        <taxon>Actinomycetes</taxon>
        <taxon>Streptosporangiales</taxon>
        <taxon>Thermomonosporaceae</taxon>
        <taxon>Actinomadura</taxon>
    </lineage>
</organism>
<dbReference type="SUPFAM" id="SSF55073">
    <property type="entry name" value="Nucleotide cyclase"/>
    <property type="match status" value="1"/>
</dbReference>
<evidence type="ECO:0008006" key="3">
    <source>
        <dbReference type="Google" id="ProtNLM"/>
    </source>
</evidence>
<sequence length="216" mass="24404">MSSLPVHRSIVLFDIERSTNAFRTNPIKRELRRELYRMVGEAMAYSGIDGRWHDPFEDRGDGVLLLVRPVDRVPKTHLLSKLIPELTRQLVSYNLALPSDERQRRGLRLRAVVHAGEVHRDGKGYFGEAIDVACRMLDTARLRSVLREAAAPLVLAVSEAIYWGLVKHEYDGIPADAYQPDFKVTVAGRRHQAFVHVPSTLVAVPTNGQERESFIA</sequence>
<evidence type="ECO:0000313" key="2">
    <source>
        <dbReference type="Proteomes" id="UP001597083"/>
    </source>
</evidence>